<keyword evidence="3 6" id="KW-0812">Transmembrane</keyword>
<evidence type="ECO:0000259" key="7">
    <source>
        <dbReference type="Pfam" id="PF00892"/>
    </source>
</evidence>
<feature type="domain" description="EamA" evidence="7">
    <location>
        <begin position="56"/>
        <end position="200"/>
    </location>
</feature>
<evidence type="ECO:0000256" key="1">
    <source>
        <dbReference type="ARBA" id="ARBA00004141"/>
    </source>
</evidence>
<dbReference type="InterPro" id="IPR030184">
    <property type="entry name" value="WAT1-related"/>
</dbReference>
<protein>
    <recommendedName>
        <fullName evidence="7">EamA domain-containing protein</fullName>
    </recommendedName>
</protein>
<sequence length="436" mass="47130">MGKSPKKQWGKVLKKTVGKRFKEEYSLLRPWDDDRGIGSAAMAAAARDGEARRAHAAMVGSQFINAGYHVIAKQALNVGVNRVVFCVYRDLLAICVLAPIAFFRHRGSPAQARPPPVTRRLLTSFFFLGLTGIFGNQLLFLFGLGYTNPTYAAAIQPSIPVFTFILALVMGTETASFVTHEGRAKVGGTIVCVLGAVLMVLYRGAAVFGSSELDLDVQSNVVITEMLQPEPGSSWFIAYGLEKWHIGVLCLIGNCLCMATYLALQAPILVKYPCSLSLTAYSYFFGALLMLISGVFSTTSKEDWTLTASEFAAVVYAGVVSSALNTGLLTWSNKILGPAMVALYMPLQPVLSALLSVLFLGSPIYFGSIIGGFLIISGLYIVTWARRRENLTATGVPYVKCALEPCDGASQVIKGGNLSPRPFISLSRLWNVPHES</sequence>
<organism evidence="8">
    <name type="scientific">Triticum aestivum</name>
    <name type="common">Wheat</name>
    <dbReference type="NCBI Taxonomy" id="4565"/>
    <lineage>
        <taxon>Eukaryota</taxon>
        <taxon>Viridiplantae</taxon>
        <taxon>Streptophyta</taxon>
        <taxon>Embryophyta</taxon>
        <taxon>Tracheophyta</taxon>
        <taxon>Spermatophyta</taxon>
        <taxon>Magnoliopsida</taxon>
        <taxon>Liliopsida</taxon>
        <taxon>Poales</taxon>
        <taxon>Poaceae</taxon>
        <taxon>BOP clade</taxon>
        <taxon>Pooideae</taxon>
        <taxon>Triticodae</taxon>
        <taxon>Triticeae</taxon>
        <taxon>Triticinae</taxon>
        <taxon>Triticum</taxon>
    </lineage>
</organism>
<feature type="transmembrane region" description="Helical" evidence="6">
    <location>
        <begin position="308"/>
        <end position="329"/>
    </location>
</feature>
<evidence type="ECO:0000256" key="4">
    <source>
        <dbReference type="ARBA" id="ARBA00022989"/>
    </source>
</evidence>
<feature type="transmembrane region" description="Helical" evidence="6">
    <location>
        <begin position="186"/>
        <end position="205"/>
    </location>
</feature>
<keyword evidence="9" id="KW-1185">Reference proteome</keyword>
<dbReference type="Gramene" id="TraesROB_scaffold_070263_01G000100.1">
    <property type="protein sequence ID" value="TraesROB_scaffold_070263_01G000100.1"/>
    <property type="gene ID" value="TraesROB_scaffold_070263_01G000100"/>
</dbReference>
<feature type="transmembrane region" description="Helical" evidence="6">
    <location>
        <begin position="276"/>
        <end position="296"/>
    </location>
</feature>
<gene>
    <name evidence="8" type="primary">LOC123128117</name>
</gene>
<proteinExistence type="inferred from homology"/>
<evidence type="ECO:0000256" key="2">
    <source>
        <dbReference type="ARBA" id="ARBA00007635"/>
    </source>
</evidence>
<feature type="domain" description="EamA" evidence="7">
    <location>
        <begin position="246"/>
        <end position="383"/>
    </location>
</feature>
<dbReference type="OMA" id="MVGVQFI"/>
<dbReference type="SMR" id="A0A3B6NTA5"/>
<reference evidence="8" key="2">
    <citation type="submission" date="2018-10" db="UniProtKB">
        <authorList>
            <consortium name="EnsemblPlants"/>
        </authorList>
    </citation>
    <scope>IDENTIFICATION</scope>
</reference>
<dbReference type="Gramene" id="TraesCS6A03G0725600.1">
    <property type="protein sequence ID" value="TraesCS6A03G0725600.1.CDS"/>
    <property type="gene ID" value="TraesCS6A03G0725600"/>
</dbReference>
<dbReference type="Gramene" id="TraesCAD_scaffold_064009_01G000200.1">
    <property type="protein sequence ID" value="TraesCAD_scaffold_064009_01G000200.1"/>
    <property type="gene ID" value="TraesCAD_scaffold_064009_01G000200"/>
</dbReference>
<dbReference type="SUPFAM" id="SSF103481">
    <property type="entry name" value="Multidrug resistance efflux transporter EmrE"/>
    <property type="match status" value="2"/>
</dbReference>
<dbReference type="GO" id="GO:0005886">
    <property type="term" value="C:plasma membrane"/>
    <property type="evidence" value="ECO:0000318"/>
    <property type="project" value="GO_Central"/>
</dbReference>
<evidence type="ECO:0000313" key="8">
    <source>
        <dbReference type="EnsemblPlants" id="TraesCS6A02G271500.1"/>
    </source>
</evidence>
<feature type="transmembrane region" description="Helical" evidence="6">
    <location>
        <begin position="364"/>
        <end position="382"/>
    </location>
</feature>
<evidence type="ECO:0000256" key="3">
    <source>
        <dbReference type="ARBA" id="ARBA00022692"/>
    </source>
</evidence>
<accession>A0A3B6NTA5</accession>
<feature type="transmembrane region" description="Helical" evidence="6">
    <location>
        <begin position="158"/>
        <end position="179"/>
    </location>
</feature>
<evidence type="ECO:0000256" key="5">
    <source>
        <dbReference type="ARBA" id="ARBA00023136"/>
    </source>
</evidence>
<evidence type="ECO:0000256" key="6">
    <source>
        <dbReference type="SAM" id="Phobius"/>
    </source>
</evidence>
<evidence type="ECO:0000313" key="9">
    <source>
        <dbReference type="Proteomes" id="UP000019116"/>
    </source>
</evidence>
<dbReference type="Gramene" id="TraesCS6A02G271500.1">
    <property type="protein sequence ID" value="TraesCS6A02G271500.1"/>
    <property type="gene ID" value="TraesCS6A02G271500"/>
</dbReference>
<comment type="subcellular location">
    <subcellularLocation>
        <location evidence="1">Membrane</location>
        <topology evidence="1">Multi-pass membrane protein</topology>
    </subcellularLocation>
</comment>
<dbReference type="AlphaFoldDB" id="A0A3B6NTA5"/>
<feature type="transmembrane region" description="Helical" evidence="6">
    <location>
        <begin position="341"/>
        <end position="358"/>
    </location>
</feature>
<reference evidence="8" key="1">
    <citation type="submission" date="2018-08" db="EMBL/GenBank/DDBJ databases">
        <authorList>
            <person name="Rossello M."/>
        </authorList>
    </citation>
    <scope>NUCLEOTIDE SEQUENCE [LARGE SCALE GENOMIC DNA]</scope>
    <source>
        <strain evidence="8">cv. Chinese Spring</strain>
    </source>
</reference>
<comment type="similarity">
    <text evidence="2">Belongs to the drug/metabolite transporter (DMT) superfamily. Plant drug/metabolite exporter (P-DME) (TC 2.A.7.4) family.</text>
</comment>
<dbReference type="InterPro" id="IPR000620">
    <property type="entry name" value="EamA_dom"/>
</dbReference>
<feature type="transmembrane region" description="Helical" evidence="6">
    <location>
        <begin position="124"/>
        <end position="146"/>
    </location>
</feature>
<name>A0A3B6NTA5_WHEAT</name>
<dbReference type="InterPro" id="IPR037185">
    <property type="entry name" value="EmrE-like"/>
</dbReference>
<dbReference type="Pfam" id="PF00892">
    <property type="entry name" value="EamA"/>
    <property type="match status" value="2"/>
</dbReference>
<feature type="transmembrane region" description="Helical" evidence="6">
    <location>
        <begin position="244"/>
        <end position="264"/>
    </location>
</feature>
<keyword evidence="5 6" id="KW-0472">Membrane</keyword>
<dbReference type="GO" id="GO:0022857">
    <property type="term" value="F:transmembrane transporter activity"/>
    <property type="evidence" value="ECO:0007669"/>
    <property type="project" value="InterPro"/>
</dbReference>
<dbReference type="PANTHER" id="PTHR31218">
    <property type="entry name" value="WAT1-RELATED PROTEIN"/>
    <property type="match status" value="1"/>
</dbReference>
<dbReference type="OrthoDB" id="1728340at2759"/>
<dbReference type="EnsemblPlants" id="TraesCS6A02G271500.1">
    <property type="protein sequence ID" value="TraesCS6A02G271500.1"/>
    <property type="gene ID" value="TraesCS6A02G271500"/>
</dbReference>
<keyword evidence="4 6" id="KW-1133">Transmembrane helix</keyword>
<dbReference type="Proteomes" id="UP000019116">
    <property type="component" value="Chromosome 6A"/>
</dbReference>